<dbReference type="Pfam" id="PF16114">
    <property type="entry name" value="Citrate_bind"/>
    <property type="match status" value="1"/>
</dbReference>
<dbReference type="AlphaFoldDB" id="A0A1F6MD68"/>
<proteinExistence type="predicted"/>
<dbReference type="InterPro" id="IPR005809">
    <property type="entry name" value="Succ_CoA_ligase-like_bsu"/>
</dbReference>
<keyword evidence="1" id="KW-0436">Ligase</keyword>
<evidence type="ECO:0000259" key="7">
    <source>
        <dbReference type="Pfam" id="PF16114"/>
    </source>
</evidence>
<dbReference type="InterPro" id="IPR032263">
    <property type="entry name" value="Citrate-bd"/>
</dbReference>
<dbReference type="GO" id="GO:0006104">
    <property type="term" value="P:succinyl-CoA metabolic process"/>
    <property type="evidence" value="ECO:0007669"/>
    <property type="project" value="TreeGrafter"/>
</dbReference>
<dbReference type="GO" id="GO:0003878">
    <property type="term" value="F:ATP citrate synthase activity"/>
    <property type="evidence" value="ECO:0007669"/>
    <property type="project" value="UniProtKB-EC"/>
</dbReference>
<dbReference type="PANTHER" id="PTHR11815:SF10">
    <property type="entry name" value="SUCCINATE--COA LIGASE [GDP-FORMING] SUBUNIT BETA, MITOCHONDRIAL"/>
    <property type="match status" value="1"/>
</dbReference>
<evidence type="ECO:0000256" key="4">
    <source>
        <dbReference type="ARBA" id="ARBA00047593"/>
    </source>
</evidence>
<dbReference type="GO" id="GO:0004775">
    <property type="term" value="F:succinate-CoA ligase (ADP-forming) activity"/>
    <property type="evidence" value="ECO:0007669"/>
    <property type="project" value="TreeGrafter"/>
</dbReference>
<dbReference type="EMBL" id="MFPU01000036">
    <property type="protein sequence ID" value="OGH69564.1"/>
    <property type="molecule type" value="Genomic_DNA"/>
</dbReference>
<accession>A0A1F6MD68</accession>
<sequence>MNLYEFEGKNLFAKHGIAVPKGVVVRRGDDYRGKYKVLSIKDVVIKAQVLSGKRGKNNGIKFCSSEEEVAQACAQLFDTNIRGQFVAAVLIEEKLKIAEEHYLSITYDTAKKQPVLIYSTQGGMDIEDVPEAKIQKYLLDVRKTTPYSPPSQGGGTSGRGGNQLNPPYEGGAAGGSAPYAQELWNCFLAEDSRQVEINPLIKTTDGRFVAADAKIALDDDAFYRHEEWKNLEPRTMLGRLPTERELAVVKIDEGENYYRGTAGKYIEMDGDIAILFSGGGASIANMDALIKVGCRPANYTEYSGNPPREKVYQLAKIVLSKPGLNGLWIAGGVANFTNIAETFQGIVDALDEIKPSYPIVVRRAGPYEEEGMKLMRECAERNNLNMKLFGKETPMSDTAKVLAEMIKGSVVNVSA</sequence>
<evidence type="ECO:0000256" key="2">
    <source>
        <dbReference type="ARBA" id="ARBA00022741"/>
    </source>
</evidence>
<feature type="compositionally biased region" description="Gly residues" evidence="5">
    <location>
        <begin position="152"/>
        <end position="161"/>
    </location>
</feature>
<dbReference type="InterPro" id="IPR013815">
    <property type="entry name" value="ATP_grasp_subdomain_1"/>
</dbReference>
<evidence type="ECO:0000313" key="9">
    <source>
        <dbReference type="Proteomes" id="UP000177953"/>
    </source>
</evidence>
<dbReference type="InterPro" id="IPR016102">
    <property type="entry name" value="Succinyl-CoA_synth-like"/>
</dbReference>
<comment type="catalytic activity">
    <reaction evidence="4">
        <text>oxaloacetate + acetyl-CoA + ADP + phosphate = citrate + ATP + CoA</text>
        <dbReference type="Rhea" id="RHEA:21160"/>
        <dbReference type="ChEBI" id="CHEBI:16452"/>
        <dbReference type="ChEBI" id="CHEBI:16947"/>
        <dbReference type="ChEBI" id="CHEBI:30616"/>
        <dbReference type="ChEBI" id="CHEBI:43474"/>
        <dbReference type="ChEBI" id="CHEBI:57287"/>
        <dbReference type="ChEBI" id="CHEBI:57288"/>
        <dbReference type="ChEBI" id="CHEBI:456216"/>
        <dbReference type="EC" id="2.3.3.8"/>
    </reaction>
</comment>
<evidence type="ECO:0000256" key="5">
    <source>
        <dbReference type="SAM" id="MobiDB-lite"/>
    </source>
</evidence>
<organism evidence="8 9">
    <name type="scientific">Candidatus Magasanikbacteria bacterium RIFCSPHIGHO2_01_FULL_47_8</name>
    <dbReference type="NCBI Taxonomy" id="1798673"/>
    <lineage>
        <taxon>Bacteria</taxon>
        <taxon>Candidatus Magasanikiibacteriota</taxon>
    </lineage>
</organism>
<dbReference type="Gene3D" id="3.40.50.261">
    <property type="entry name" value="Succinyl-CoA synthetase domains"/>
    <property type="match status" value="1"/>
</dbReference>
<dbReference type="Gene3D" id="3.30.470.20">
    <property type="entry name" value="ATP-grasp fold, B domain"/>
    <property type="match status" value="1"/>
</dbReference>
<keyword evidence="3" id="KW-0808">Transferase</keyword>
<name>A0A1F6MD68_9BACT</name>
<dbReference type="Proteomes" id="UP000177953">
    <property type="component" value="Unassembled WGS sequence"/>
</dbReference>
<feature type="domain" description="ATP-grasp fold succinyl-CoA synthetase-type" evidence="6">
    <location>
        <begin position="2"/>
        <end position="201"/>
    </location>
</feature>
<evidence type="ECO:0000313" key="8">
    <source>
        <dbReference type="EMBL" id="OGH69564.1"/>
    </source>
</evidence>
<evidence type="ECO:0000256" key="1">
    <source>
        <dbReference type="ARBA" id="ARBA00022598"/>
    </source>
</evidence>
<feature type="domain" description="ATP-citrate synthase citrate-binding" evidence="7">
    <location>
        <begin position="266"/>
        <end position="399"/>
    </location>
</feature>
<keyword evidence="2" id="KW-0547">Nucleotide-binding</keyword>
<dbReference type="SUPFAM" id="SSF52210">
    <property type="entry name" value="Succinyl-CoA synthetase domains"/>
    <property type="match status" value="1"/>
</dbReference>
<dbReference type="GO" id="GO:0005524">
    <property type="term" value="F:ATP binding"/>
    <property type="evidence" value="ECO:0007669"/>
    <property type="project" value="InterPro"/>
</dbReference>
<feature type="region of interest" description="Disordered" evidence="5">
    <location>
        <begin position="143"/>
        <end position="173"/>
    </location>
</feature>
<dbReference type="PIRSF" id="PIRSF001554">
    <property type="entry name" value="SucCS_beta"/>
    <property type="match status" value="1"/>
</dbReference>
<gene>
    <name evidence="8" type="ORF">A2754_04035</name>
</gene>
<dbReference type="GO" id="GO:0005829">
    <property type="term" value="C:cytosol"/>
    <property type="evidence" value="ECO:0007669"/>
    <property type="project" value="TreeGrafter"/>
</dbReference>
<protein>
    <submittedName>
        <fullName evidence="8">Uncharacterized protein</fullName>
    </submittedName>
</protein>
<dbReference type="PANTHER" id="PTHR11815">
    <property type="entry name" value="SUCCINYL-COA SYNTHETASE BETA CHAIN"/>
    <property type="match status" value="1"/>
</dbReference>
<evidence type="ECO:0000259" key="6">
    <source>
        <dbReference type="Pfam" id="PF08442"/>
    </source>
</evidence>
<dbReference type="Pfam" id="PF08442">
    <property type="entry name" value="ATP-grasp_2"/>
    <property type="match status" value="1"/>
</dbReference>
<dbReference type="InterPro" id="IPR013650">
    <property type="entry name" value="ATP-grasp_succ-CoA_synth-type"/>
</dbReference>
<comment type="caution">
    <text evidence="8">The sequence shown here is derived from an EMBL/GenBank/DDBJ whole genome shotgun (WGS) entry which is preliminary data.</text>
</comment>
<dbReference type="Gene3D" id="3.30.1490.20">
    <property type="entry name" value="ATP-grasp fold, A domain"/>
    <property type="match status" value="1"/>
</dbReference>
<dbReference type="SUPFAM" id="SSF56059">
    <property type="entry name" value="Glutathione synthetase ATP-binding domain-like"/>
    <property type="match status" value="1"/>
</dbReference>
<evidence type="ECO:0000256" key="3">
    <source>
        <dbReference type="ARBA" id="ARBA00023315"/>
    </source>
</evidence>
<reference evidence="8 9" key="1">
    <citation type="journal article" date="2016" name="Nat. Commun.">
        <title>Thousands of microbial genomes shed light on interconnected biogeochemical processes in an aquifer system.</title>
        <authorList>
            <person name="Anantharaman K."/>
            <person name="Brown C.T."/>
            <person name="Hug L.A."/>
            <person name="Sharon I."/>
            <person name="Castelle C.J."/>
            <person name="Probst A.J."/>
            <person name="Thomas B.C."/>
            <person name="Singh A."/>
            <person name="Wilkins M.J."/>
            <person name="Karaoz U."/>
            <person name="Brodie E.L."/>
            <person name="Williams K.H."/>
            <person name="Hubbard S.S."/>
            <person name="Banfield J.F."/>
        </authorList>
    </citation>
    <scope>NUCLEOTIDE SEQUENCE [LARGE SCALE GENOMIC DNA]</scope>
</reference>
<dbReference type="GO" id="GO:0006099">
    <property type="term" value="P:tricarboxylic acid cycle"/>
    <property type="evidence" value="ECO:0007669"/>
    <property type="project" value="InterPro"/>
</dbReference>
<keyword evidence="3" id="KW-0012">Acyltransferase</keyword>
<dbReference type="GO" id="GO:0042709">
    <property type="term" value="C:succinate-CoA ligase complex"/>
    <property type="evidence" value="ECO:0007669"/>
    <property type="project" value="TreeGrafter"/>
</dbReference>